<dbReference type="Pfam" id="PF14530">
    <property type="entry name" value="DUF4439"/>
    <property type="match status" value="1"/>
</dbReference>
<evidence type="ECO:0000313" key="2">
    <source>
        <dbReference type="EMBL" id="GAA4979035.1"/>
    </source>
</evidence>
<proteinExistence type="predicted"/>
<dbReference type="EMBL" id="BAABHS010000021">
    <property type="protein sequence ID" value="GAA4979035.1"/>
    <property type="molecule type" value="Genomic_DNA"/>
</dbReference>
<name>A0ABP9HVC7_9ACTN</name>
<protein>
    <submittedName>
        <fullName evidence="2">Ferritin-like domain-containing protein</fullName>
    </submittedName>
</protein>
<dbReference type="SUPFAM" id="SSF47240">
    <property type="entry name" value="Ferritin-like"/>
    <property type="match status" value="1"/>
</dbReference>
<organism evidence="2 3">
    <name type="scientific">Yinghuangia aomiensis</name>
    <dbReference type="NCBI Taxonomy" id="676205"/>
    <lineage>
        <taxon>Bacteria</taxon>
        <taxon>Bacillati</taxon>
        <taxon>Actinomycetota</taxon>
        <taxon>Actinomycetes</taxon>
        <taxon>Kitasatosporales</taxon>
        <taxon>Streptomycetaceae</taxon>
        <taxon>Yinghuangia</taxon>
    </lineage>
</organism>
<dbReference type="Proteomes" id="UP001500466">
    <property type="component" value="Unassembled WGS sequence"/>
</dbReference>
<accession>A0ABP9HVC7</accession>
<keyword evidence="3" id="KW-1185">Reference proteome</keyword>
<gene>
    <name evidence="2" type="ORF">GCM10023205_54260</name>
</gene>
<reference evidence="3" key="1">
    <citation type="journal article" date="2019" name="Int. J. Syst. Evol. Microbiol.">
        <title>The Global Catalogue of Microorganisms (GCM) 10K type strain sequencing project: providing services to taxonomists for standard genome sequencing and annotation.</title>
        <authorList>
            <consortium name="The Broad Institute Genomics Platform"/>
            <consortium name="The Broad Institute Genome Sequencing Center for Infectious Disease"/>
            <person name="Wu L."/>
            <person name="Ma J."/>
        </authorList>
    </citation>
    <scope>NUCLEOTIDE SEQUENCE [LARGE SCALE GENOMIC DNA]</scope>
    <source>
        <strain evidence="3">JCM 17986</strain>
    </source>
</reference>
<sequence length="140" mass="14165">MQSALDAEHAAVYGYGVVGAKSTGAQQTSARTAYDAHRARRDALAQQVEKQGAVPHAAAAAYALPFPVNTPADAGRLAVYLEEGVAAHLVDLVGAASGDTRVTAAKWLQDAAVAGAAWRGSSVPFPGLPDTPASPSGRAS</sequence>
<evidence type="ECO:0000313" key="3">
    <source>
        <dbReference type="Proteomes" id="UP001500466"/>
    </source>
</evidence>
<dbReference type="InterPro" id="IPR009078">
    <property type="entry name" value="Ferritin-like_SF"/>
</dbReference>
<dbReference type="CDD" id="cd00657">
    <property type="entry name" value="Ferritin_like"/>
    <property type="match status" value="1"/>
</dbReference>
<dbReference type="Gene3D" id="1.20.1260.10">
    <property type="match status" value="1"/>
</dbReference>
<comment type="caution">
    <text evidence="2">The sequence shown here is derived from an EMBL/GenBank/DDBJ whole genome shotgun (WGS) entry which is preliminary data.</text>
</comment>
<dbReference type="InterPro" id="IPR029447">
    <property type="entry name" value="DUF4439"/>
</dbReference>
<feature type="domain" description="DUF4439" evidence="1">
    <location>
        <begin position="2"/>
        <end position="129"/>
    </location>
</feature>
<evidence type="ECO:0000259" key="1">
    <source>
        <dbReference type="Pfam" id="PF14530"/>
    </source>
</evidence>
<dbReference type="InterPro" id="IPR012347">
    <property type="entry name" value="Ferritin-like"/>
</dbReference>